<evidence type="ECO:0000313" key="3">
    <source>
        <dbReference type="EMBL" id="COW16861.1"/>
    </source>
</evidence>
<gene>
    <name evidence="1" type="ORF">ERS007688_00870</name>
    <name evidence="4" type="ORF">ERS007703_04556</name>
    <name evidence="3" type="ORF">ERS007741_01698</name>
    <name evidence="2" type="ORF">ERS027659_05221</name>
</gene>
<reference evidence="4" key="2">
    <citation type="submission" date="2015-03" db="EMBL/GenBank/DDBJ databases">
        <authorList>
            <person name="Murphy D."/>
        </authorList>
    </citation>
    <scope>NUCLEOTIDE SEQUENCE [LARGE SCALE GENOMIC DNA]</scope>
    <source>
        <strain evidence="4">K00500041</strain>
    </source>
</reference>
<name>A0A0T9B513_MYCTX</name>
<dbReference type="Proteomes" id="UP000038802">
    <property type="component" value="Unassembled WGS sequence"/>
</dbReference>
<dbReference type="Proteomes" id="UP000050164">
    <property type="component" value="Unassembled WGS sequence"/>
</dbReference>
<organism evidence="4 5">
    <name type="scientific">Mycobacterium tuberculosis</name>
    <dbReference type="NCBI Taxonomy" id="1773"/>
    <lineage>
        <taxon>Bacteria</taxon>
        <taxon>Bacillati</taxon>
        <taxon>Actinomycetota</taxon>
        <taxon>Actinomycetes</taxon>
        <taxon>Mycobacteriales</taxon>
        <taxon>Mycobacteriaceae</taxon>
        <taxon>Mycobacterium</taxon>
        <taxon>Mycobacterium tuberculosis complex</taxon>
    </lineage>
</organism>
<sequence length="44" mass="4668">MVGTFDLDDLGAQVAEQPAELAAGHDDAQIKNPQTFEWIAADPA</sequence>
<evidence type="ECO:0000313" key="6">
    <source>
        <dbReference type="Proteomes" id="UP000046947"/>
    </source>
</evidence>
<evidence type="ECO:0000313" key="4">
    <source>
        <dbReference type="EMBL" id="COW97574.1"/>
    </source>
</evidence>
<evidence type="ECO:0000313" key="8">
    <source>
        <dbReference type="Proteomes" id="UP000050164"/>
    </source>
</evidence>
<dbReference type="EMBL" id="CNFT01002726">
    <property type="protein sequence ID" value="CKU48979.1"/>
    <property type="molecule type" value="Genomic_DNA"/>
</dbReference>
<dbReference type="EMBL" id="CHKL01000157">
    <property type="protein sequence ID" value="COW16861.1"/>
    <property type="molecule type" value="Genomic_DNA"/>
</dbReference>
<dbReference type="AlphaFoldDB" id="A0A0T9B513"/>
<evidence type="ECO:0000313" key="5">
    <source>
        <dbReference type="Proteomes" id="UP000038802"/>
    </source>
</evidence>
<dbReference type="EMBL" id="CSAE01000829">
    <property type="protein sequence ID" value="COW97574.1"/>
    <property type="molecule type" value="Genomic_DNA"/>
</dbReference>
<dbReference type="EMBL" id="CFOH01000094">
    <property type="protein sequence ID" value="CFE47799.1"/>
    <property type="molecule type" value="Genomic_DNA"/>
</dbReference>
<proteinExistence type="predicted"/>
<dbReference type="Proteomes" id="UP000048600">
    <property type="component" value="Unassembled WGS sequence"/>
</dbReference>
<accession>A0A0T9B513</accession>
<evidence type="ECO:0000313" key="1">
    <source>
        <dbReference type="EMBL" id="CFE47799.1"/>
    </source>
</evidence>
<protein>
    <submittedName>
        <fullName evidence="4">Uncharacterized protein</fullName>
    </submittedName>
</protein>
<evidence type="ECO:0000313" key="2">
    <source>
        <dbReference type="EMBL" id="CKU48979.1"/>
    </source>
</evidence>
<reference evidence="5 6" key="1">
    <citation type="submission" date="2015-03" db="EMBL/GenBank/DDBJ databases">
        <authorList>
            <consortium name="Pathogen Informatics"/>
        </authorList>
    </citation>
    <scope>NUCLEOTIDE SEQUENCE [LARGE SCALE GENOMIC DNA]</scope>
    <source>
        <strain evidence="2 8">Bir 185</strain>
        <strain evidence="1 6">H09601792</strain>
        <strain evidence="5">K00500041</strain>
        <strain evidence="3 7">P00601463</strain>
    </source>
</reference>
<dbReference type="Proteomes" id="UP000046947">
    <property type="component" value="Unassembled WGS sequence"/>
</dbReference>
<evidence type="ECO:0000313" key="7">
    <source>
        <dbReference type="Proteomes" id="UP000048600"/>
    </source>
</evidence>